<dbReference type="EMBL" id="RLIH01000005">
    <property type="protein sequence ID" value="RVU54874.1"/>
    <property type="molecule type" value="Genomic_DNA"/>
</dbReference>
<accession>A0A437S7B0</accession>
<sequence length="218" mass="25271">MNKKSLVVFIAILILTTPLFTYASDTKNSLNESNDYIRVTSSKDLAIPLKDSPYYYDDEILGVSIIKKNGSNYIKISDLPKISSLSVDYKPMWMKCSPSEPGPSWPKNIKACAAPGAIITNNSNIVIQTDEYRNTKYVNVGYMLEKYTDTSYDYYFVNEGGDLYSGEDYYQYYFYYKSNDEITKKKLDIYSKDYALYMEISDFKEIIYPYLLEIFSQE</sequence>
<evidence type="ECO:0000313" key="2">
    <source>
        <dbReference type="EMBL" id="RVU54874.1"/>
    </source>
</evidence>
<proteinExistence type="predicted"/>
<feature type="chain" id="PRO_5019480352" evidence="1">
    <location>
        <begin position="24"/>
        <end position="218"/>
    </location>
</feature>
<keyword evidence="3" id="KW-1185">Reference proteome</keyword>
<name>A0A437S7B0_9FIRM</name>
<protein>
    <submittedName>
        <fullName evidence="2">Uncharacterized protein</fullName>
    </submittedName>
</protein>
<dbReference type="AlphaFoldDB" id="A0A437S7B0"/>
<comment type="caution">
    <text evidence="2">The sequence shown here is derived from an EMBL/GenBank/DDBJ whole genome shotgun (WGS) entry which is preliminary data.</text>
</comment>
<dbReference type="RefSeq" id="WP_127724257.1">
    <property type="nucleotide sequence ID" value="NZ_RLIH01000005.1"/>
</dbReference>
<keyword evidence="1" id="KW-0732">Signal</keyword>
<evidence type="ECO:0000256" key="1">
    <source>
        <dbReference type="SAM" id="SignalP"/>
    </source>
</evidence>
<organism evidence="2 3">
    <name type="scientific">Anaerosphaera multitolerans</name>
    <dbReference type="NCBI Taxonomy" id="2487351"/>
    <lineage>
        <taxon>Bacteria</taxon>
        <taxon>Bacillati</taxon>
        <taxon>Bacillota</taxon>
        <taxon>Tissierellia</taxon>
        <taxon>Tissierellales</taxon>
        <taxon>Peptoniphilaceae</taxon>
        <taxon>Anaerosphaera</taxon>
    </lineage>
</organism>
<evidence type="ECO:0000313" key="3">
    <source>
        <dbReference type="Proteomes" id="UP000288812"/>
    </source>
</evidence>
<dbReference type="Proteomes" id="UP000288812">
    <property type="component" value="Unassembled WGS sequence"/>
</dbReference>
<feature type="signal peptide" evidence="1">
    <location>
        <begin position="1"/>
        <end position="23"/>
    </location>
</feature>
<gene>
    <name evidence="2" type="ORF">EF514_04620</name>
</gene>
<reference evidence="2 3" key="1">
    <citation type="submission" date="2018-11" db="EMBL/GenBank/DDBJ databases">
        <title>Genome sequencing and assembly of Anaerosphaera sp. nov., GS7-6-2.</title>
        <authorList>
            <person name="Rettenmaier R."/>
            <person name="Liebl W."/>
            <person name="Zverlov V."/>
        </authorList>
    </citation>
    <scope>NUCLEOTIDE SEQUENCE [LARGE SCALE GENOMIC DNA]</scope>
    <source>
        <strain evidence="2 3">GS7-6-2</strain>
    </source>
</reference>